<keyword evidence="3" id="KW-0677">Repeat</keyword>
<dbReference type="Gene3D" id="2.160.10.10">
    <property type="entry name" value="Hexapeptide repeat proteins"/>
    <property type="match status" value="1"/>
</dbReference>
<evidence type="ECO:0000256" key="3">
    <source>
        <dbReference type="ARBA" id="ARBA00022737"/>
    </source>
</evidence>
<dbReference type="InterPro" id="IPR051159">
    <property type="entry name" value="Hexapeptide_acetyltransf"/>
</dbReference>
<reference evidence="4" key="2">
    <citation type="submission" date="2020-09" db="EMBL/GenBank/DDBJ databases">
        <authorList>
            <person name="Sun Q."/>
            <person name="Zhou Y."/>
        </authorList>
    </citation>
    <scope>NUCLEOTIDE SEQUENCE</scope>
    <source>
        <strain evidence="4">CGMCC 4.7306</strain>
    </source>
</reference>
<reference evidence="4" key="1">
    <citation type="journal article" date="2014" name="Int. J. Syst. Evol. Microbiol.">
        <title>Complete genome sequence of Corynebacterium casei LMG S-19264T (=DSM 44701T), isolated from a smear-ripened cheese.</title>
        <authorList>
            <consortium name="US DOE Joint Genome Institute (JGI-PGF)"/>
            <person name="Walter F."/>
            <person name="Albersmeier A."/>
            <person name="Kalinowski J."/>
            <person name="Ruckert C."/>
        </authorList>
    </citation>
    <scope>NUCLEOTIDE SEQUENCE</scope>
    <source>
        <strain evidence="4">CGMCC 4.7306</strain>
    </source>
</reference>
<keyword evidence="2" id="KW-0808">Transferase</keyword>
<name>A0A917W468_9ACTN</name>
<dbReference type="InterPro" id="IPR001451">
    <property type="entry name" value="Hexapep"/>
</dbReference>
<keyword evidence="5" id="KW-1185">Reference proteome</keyword>
<dbReference type="PANTHER" id="PTHR23416:SF23">
    <property type="entry name" value="ACETYLTRANSFERASE C18B11.09C-RELATED"/>
    <property type="match status" value="1"/>
</dbReference>
<sequence>MDTVTANDGNQPSVFDYSPWRFWSQADEAEQQRQLGHQKQLLADNPGWAFGDRVFVSDQSAVQNDVLELGDRSYIAGHAYLSGEVRAGRDCTINVYTVVRGKITMGDAVRIGAHTSILGFNHTMTDPDVEVFRQPTNSKGVTIGSDVWIGSHVVIVDGVTIGDKAMLAAGAVVTKDVPAGAVVGGNPARVIKWRVPPTPGAGVGASEALRQAQGSGDLAGRLKDFADRARSQADEILARSWVADRGKFADKPGAAVNVRAQCDAIEIADLLLGRAPDQLPADEQAAWLRDLQDRRTGLLTEIELDGTPGPAPRGYHPGDTDFGGLDDHGSAYHVLCVGYALDLLGSGFAEPITAYADVRPEDLVTMLDNLPWHGRAWHSGAMIDAVGTALRWNLPRDKSGAVGATDALYGWMLTHSDPRTGMWGRPDGPTDGGDMLQVVNGFYRASRGTYAQFGLPLPYPERVIDTVLAHVRTQRYFAPERQNACNVLDVIHPLWLAGRQTDYRHDDVTRVAGSLLDNALGHWTDGQGFGFQAPSANATSAVATTPGLQGTEMWLAILWLLADTVGIASELGYRPRGVHRPEPALSL</sequence>
<dbReference type="AlphaFoldDB" id="A0A917W468"/>
<accession>A0A917W468</accession>
<comment type="similarity">
    <text evidence="1">Belongs to the transferase hexapeptide repeat family.</text>
</comment>
<dbReference type="EMBL" id="BMMZ01000004">
    <property type="protein sequence ID" value="GGL61017.1"/>
    <property type="molecule type" value="Genomic_DNA"/>
</dbReference>
<proteinExistence type="inferred from homology"/>
<dbReference type="Pfam" id="PF00132">
    <property type="entry name" value="Hexapep"/>
    <property type="match status" value="1"/>
</dbReference>
<dbReference type="SUPFAM" id="SSF51161">
    <property type="entry name" value="Trimeric LpxA-like enzymes"/>
    <property type="match status" value="1"/>
</dbReference>
<evidence type="ECO:0000256" key="2">
    <source>
        <dbReference type="ARBA" id="ARBA00022679"/>
    </source>
</evidence>
<evidence type="ECO:0000313" key="5">
    <source>
        <dbReference type="Proteomes" id="UP000613840"/>
    </source>
</evidence>
<dbReference type="InterPro" id="IPR011004">
    <property type="entry name" value="Trimer_LpxA-like_sf"/>
</dbReference>
<protein>
    <recommendedName>
        <fullName evidence="6">Acetyltransferase (Isoleucine patch superfamily)</fullName>
    </recommendedName>
</protein>
<evidence type="ECO:0008006" key="6">
    <source>
        <dbReference type="Google" id="ProtNLM"/>
    </source>
</evidence>
<organism evidence="4 5">
    <name type="scientific">Microlunatus endophyticus</name>
    <dbReference type="NCBI Taxonomy" id="1716077"/>
    <lineage>
        <taxon>Bacteria</taxon>
        <taxon>Bacillati</taxon>
        <taxon>Actinomycetota</taxon>
        <taxon>Actinomycetes</taxon>
        <taxon>Propionibacteriales</taxon>
        <taxon>Propionibacteriaceae</taxon>
        <taxon>Microlunatus</taxon>
    </lineage>
</organism>
<dbReference type="PROSITE" id="PS00101">
    <property type="entry name" value="HEXAPEP_TRANSFERASES"/>
    <property type="match status" value="1"/>
</dbReference>
<dbReference type="PANTHER" id="PTHR23416">
    <property type="entry name" value="SIALIC ACID SYNTHASE-RELATED"/>
    <property type="match status" value="1"/>
</dbReference>
<dbReference type="Proteomes" id="UP000613840">
    <property type="component" value="Unassembled WGS sequence"/>
</dbReference>
<evidence type="ECO:0000313" key="4">
    <source>
        <dbReference type="EMBL" id="GGL61017.1"/>
    </source>
</evidence>
<dbReference type="GO" id="GO:0008374">
    <property type="term" value="F:O-acyltransferase activity"/>
    <property type="evidence" value="ECO:0007669"/>
    <property type="project" value="TreeGrafter"/>
</dbReference>
<dbReference type="GO" id="GO:0005829">
    <property type="term" value="C:cytosol"/>
    <property type="evidence" value="ECO:0007669"/>
    <property type="project" value="TreeGrafter"/>
</dbReference>
<evidence type="ECO:0000256" key="1">
    <source>
        <dbReference type="ARBA" id="ARBA00007274"/>
    </source>
</evidence>
<dbReference type="InterPro" id="IPR018357">
    <property type="entry name" value="Hexapep_transf_CS"/>
</dbReference>
<gene>
    <name evidence="4" type="ORF">GCM10011575_19480</name>
</gene>
<comment type="caution">
    <text evidence="4">The sequence shown here is derived from an EMBL/GenBank/DDBJ whole genome shotgun (WGS) entry which is preliminary data.</text>
</comment>
<dbReference type="CDD" id="cd04647">
    <property type="entry name" value="LbH_MAT_like"/>
    <property type="match status" value="1"/>
</dbReference>